<dbReference type="SMART" id="SM00432">
    <property type="entry name" value="MADS"/>
    <property type="match status" value="1"/>
</dbReference>
<dbReference type="FunFam" id="3.40.1810.10:FF:000006">
    <property type="entry name" value="Agamous-like MADS-box protein AGL62"/>
    <property type="match status" value="1"/>
</dbReference>
<dbReference type="GO" id="GO:0046983">
    <property type="term" value="F:protein dimerization activity"/>
    <property type="evidence" value="ECO:0007669"/>
    <property type="project" value="InterPro"/>
</dbReference>
<gene>
    <name evidence="7" type="ORF">LUZ63_001501</name>
</gene>
<dbReference type="GO" id="GO:0005634">
    <property type="term" value="C:nucleus"/>
    <property type="evidence" value="ECO:0007669"/>
    <property type="project" value="UniProtKB-SubCell"/>
</dbReference>
<dbReference type="OrthoDB" id="778914at2759"/>
<keyword evidence="2" id="KW-0805">Transcription regulation</keyword>
<dbReference type="GO" id="GO:0000981">
    <property type="term" value="F:DNA-binding transcription factor activity, RNA polymerase II-specific"/>
    <property type="evidence" value="ECO:0007669"/>
    <property type="project" value="TreeGrafter"/>
</dbReference>
<keyword evidence="8" id="KW-1185">Reference proteome</keyword>
<dbReference type="Pfam" id="PF00319">
    <property type="entry name" value="SRF-TF"/>
    <property type="match status" value="1"/>
</dbReference>
<dbReference type="Gene3D" id="3.40.1810.10">
    <property type="entry name" value="Transcription factor, MADS-box"/>
    <property type="match status" value="1"/>
</dbReference>
<reference evidence="7" key="1">
    <citation type="journal article" date="2022" name="Cell">
        <title>Repeat-based holocentromeres influence genome architecture and karyotype evolution.</title>
        <authorList>
            <person name="Hofstatter P.G."/>
            <person name="Thangavel G."/>
            <person name="Lux T."/>
            <person name="Neumann P."/>
            <person name="Vondrak T."/>
            <person name="Novak P."/>
            <person name="Zhang M."/>
            <person name="Costa L."/>
            <person name="Castellani M."/>
            <person name="Scott A."/>
            <person name="Toegelov H."/>
            <person name="Fuchs J."/>
            <person name="Mata-Sucre Y."/>
            <person name="Dias Y."/>
            <person name="Vanzela A.L.L."/>
            <person name="Huettel B."/>
            <person name="Almeida C.C.S."/>
            <person name="Simkova H."/>
            <person name="Souza G."/>
            <person name="Pedrosa-Harand A."/>
            <person name="Macas J."/>
            <person name="Mayer K.F.X."/>
            <person name="Houben A."/>
            <person name="Marques A."/>
        </authorList>
    </citation>
    <scope>NUCLEOTIDE SEQUENCE</scope>
    <source>
        <strain evidence="7">RhyBre1mFocal</strain>
    </source>
</reference>
<dbReference type="PRINTS" id="PR00404">
    <property type="entry name" value="MADSDOMAIN"/>
</dbReference>
<evidence type="ECO:0000259" key="6">
    <source>
        <dbReference type="PROSITE" id="PS50066"/>
    </source>
</evidence>
<dbReference type="EMBL" id="JAMQYH010000001">
    <property type="protein sequence ID" value="KAJ1701722.1"/>
    <property type="molecule type" value="Genomic_DNA"/>
</dbReference>
<evidence type="ECO:0000256" key="1">
    <source>
        <dbReference type="ARBA" id="ARBA00004123"/>
    </source>
</evidence>
<keyword evidence="5" id="KW-0539">Nucleus</keyword>
<keyword evidence="3" id="KW-0238">DNA-binding</keyword>
<accession>A0A9Q0CXW8</accession>
<dbReference type="GO" id="GO:0000978">
    <property type="term" value="F:RNA polymerase II cis-regulatory region sequence-specific DNA binding"/>
    <property type="evidence" value="ECO:0007669"/>
    <property type="project" value="TreeGrafter"/>
</dbReference>
<organism evidence="7 8">
    <name type="scientific">Rhynchospora breviuscula</name>
    <dbReference type="NCBI Taxonomy" id="2022672"/>
    <lineage>
        <taxon>Eukaryota</taxon>
        <taxon>Viridiplantae</taxon>
        <taxon>Streptophyta</taxon>
        <taxon>Embryophyta</taxon>
        <taxon>Tracheophyta</taxon>
        <taxon>Spermatophyta</taxon>
        <taxon>Magnoliopsida</taxon>
        <taxon>Liliopsida</taxon>
        <taxon>Poales</taxon>
        <taxon>Cyperaceae</taxon>
        <taxon>Cyperoideae</taxon>
        <taxon>Rhynchosporeae</taxon>
        <taxon>Rhynchospora</taxon>
    </lineage>
</organism>
<name>A0A9Q0CXW8_9POAL</name>
<dbReference type="InterPro" id="IPR036879">
    <property type="entry name" value="TF_MADSbox_sf"/>
</dbReference>
<evidence type="ECO:0000313" key="7">
    <source>
        <dbReference type="EMBL" id="KAJ1701722.1"/>
    </source>
</evidence>
<evidence type="ECO:0000256" key="2">
    <source>
        <dbReference type="ARBA" id="ARBA00023015"/>
    </source>
</evidence>
<dbReference type="AlphaFoldDB" id="A0A9Q0CXW8"/>
<sequence>MARKGRPSRGRRKIEIKKIENEEARHVCFSKRRIGVFTKASELSTMCGAQVAAVVYSPSGTAYSFGSPSVNSIVDSFLTQSPVSSLVDPTREDTIDKLNKEYMEVCAKLAAEKQKRGMLEERVKEVAKAKEFGWLQNIDQLGVDELNQLLSSLYRAKSSLNARINALWSQGRPMAANMSLLHGRPMVPWAPSPPPSSGPAGAIIGAINFAPNPFRPGSL</sequence>
<keyword evidence="4" id="KW-0804">Transcription</keyword>
<evidence type="ECO:0000256" key="3">
    <source>
        <dbReference type="ARBA" id="ARBA00023125"/>
    </source>
</evidence>
<dbReference type="PROSITE" id="PS50066">
    <property type="entry name" value="MADS_BOX_2"/>
    <property type="match status" value="1"/>
</dbReference>
<proteinExistence type="predicted"/>
<dbReference type="InterPro" id="IPR033896">
    <property type="entry name" value="MEF2-like_N"/>
</dbReference>
<evidence type="ECO:0000256" key="4">
    <source>
        <dbReference type="ARBA" id="ARBA00023163"/>
    </source>
</evidence>
<protein>
    <recommendedName>
        <fullName evidence="6">MADS-box domain-containing protein</fullName>
    </recommendedName>
</protein>
<dbReference type="Proteomes" id="UP001151287">
    <property type="component" value="Unassembled WGS sequence"/>
</dbReference>
<dbReference type="PANTHER" id="PTHR11945">
    <property type="entry name" value="MADS BOX PROTEIN"/>
    <property type="match status" value="1"/>
</dbReference>
<evidence type="ECO:0000313" key="8">
    <source>
        <dbReference type="Proteomes" id="UP001151287"/>
    </source>
</evidence>
<dbReference type="SUPFAM" id="SSF55455">
    <property type="entry name" value="SRF-like"/>
    <property type="match status" value="1"/>
</dbReference>
<dbReference type="InterPro" id="IPR002100">
    <property type="entry name" value="TF_MADSbox"/>
</dbReference>
<comment type="subcellular location">
    <subcellularLocation>
        <location evidence="1">Nucleus</location>
    </subcellularLocation>
</comment>
<comment type="caution">
    <text evidence="7">The sequence shown here is derived from an EMBL/GenBank/DDBJ whole genome shotgun (WGS) entry which is preliminary data.</text>
</comment>
<feature type="domain" description="MADS-box" evidence="6">
    <location>
        <begin position="9"/>
        <end position="69"/>
    </location>
</feature>
<dbReference type="CDD" id="cd00265">
    <property type="entry name" value="MADS_MEF2_like"/>
    <property type="match status" value="1"/>
</dbReference>
<evidence type="ECO:0000256" key="5">
    <source>
        <dbReference type="ARBA" id="ARBA00023242"/>
    </source>
</evidence>
<dbReference type="PANTHER" id="PTHR11945:SF776">
    <property type="entry name" value="AGAMOUS-LIKE 50-RELATED"/>
    <property type="match status" value="1"/>
</dbReference>
<dbReference type="GO" id="GO:0045944">
    <property type="term" value="P:positive regulation of transcription by RNA polymerase II"/>
    <property type="evidence" value="ECO:0007669"/>
    <property type="project" value="InterPro"/>
</dbReference>